<feature type="coiled-coil region" evidence="8">
    <location>
        <begin position="113"/>
        <end position="140"/>
    </location>
</feature>
<dbReference type="GO" id="GO:0005886">
    <property type="term" value="C:plasma membrane"/>
    <property type="evidence" value="ECO:0007669"/>
    <property type="project" value="UniProtKB-SubCell"/>
</dbReference>
<evidence type="ECO:0000256" key="9">
    <source>
        <dbReference type="SAM" id="MobiDB-lite"/>
    </source>
</evidence>
<dbReference type="InterPro" id="IPR036737">
    <property type="entry name" value="OmpA-like_sf"/>
</dbReference>
<evidence type="ECO:0000259" key="11">
    <source>
        <dbReference type="PROSITE" id="PS51123"/>
    </source>
</evidence>
<accession>A0A1I1MM64</accession>
<evidence type="ECO:0000313" key="13">
    <source>
        <dbReference type="Proteomes" id="UP000199022"/>
    </source>
</evidence>
<keyword evidence="8" id="KW-0175">Coiled coil</keyword>
<evidence type="ECO:0000313" key="12">
    <source>
        <dbReference type="EMBL" id="SFC86215.1"/>
    </source>
</evidence>
<evidence type="ECO:0000256" key="3">
    <source>
        <dbReference type="ARBA" id="ARBA00022475"/>
    </source>
</evidence>
<feature type="region of interest" description="Disordered" evidence="9">
    <location>
        <begin position="1"/>
        <end position="25"/>
    </location>
</feature>
<dbReference type="Gene3D" id="3.30.1330.60">
    <property type="entry name" value="OmpA-like domain"/>
    <property type="match status" value="1"/>
</dbReference>
<keyword evidence="5 10" id="KW-1133">Transmembrane helix</keyword>
<protein>
    <submittedName>
        <fullName evidence="12">Chemotaxis protein MotB</fullName>
    </submittedName>
</protein>
<gene>
    <name evidence="12" type="ORF">SAMN05661030_1733</name>
</gene>
<evidence type="ECO:0000256" key="4">
    <source>
        <dbReference type="ARBA" id="ARBA00022692"/>
    </source>
</evidence>
<comment type="subcellular location">
    <subcellularLocation>
        <location evidence="1">Cell membrane</location>
        <topology evidence="1">Single-pass membrane protein</topology>
    </subcellularLocation>
</comment>
<dbReference type="EMBL" id="FOMD01000002">
    <property type="protein sequence ID" value="SFC86215.1"/>
    <property type="molecule type" value="Genomic_DNA"/>
</dbReference>
<dbReference type="STRING" id="1225127.SAMN05661030_1733"/>
<feature type="transmembrane region" description="Helical" evidence="10">
    <location>
        <begin position="28"/>
        <end position="49"/>
    </location>
</feature>
<feature type="domain" description="OmpA-like" evidence="11">
    <location>
        <begin position="164"/>
        <end position="286"/>
    </location>
</feature>
<evidence type="ECO:0000256" key="10">
    <source>
        <dbReference type="SAM" id="Phobius"/>
    </source>
</evidence>
<proteinExistence type="inferred from homology"/>
<dbReference type="AlphaFoldDB" id="A0A1I1MM64"/>
<name>A0A1I1MM64_9ACTN</name>
<evidence type="ECO:0000256" key="2">
    <source>
        <dbReference type="ARBA" id="ARBA00008914"/>
    </source>
</evidence>
<dbReference type="PANTHER" id="PTHR30329">
    <property type="entry name" value="STATOR ELEMENT OF FLAGELLAR MOTOR COMPLEX"/>
    <property type="match status" value="1"/>
</dbReference>
<keyword evidence="4 10" id="KW-0812">Transmembrane</keyword>
<keyword evidence="3" id="KW-1003">Cell membrane</keyword>
<dbReference type="RefSeq" id="WP_229827896.1">
    <property type="nucleotide sequence ID" value="NZ_BNAC01000006.1"/>
</dbReference>
<dbReference type="InterPro" id="IPR006665">
    <property type="entry name" value="OmpA-like"/>
</dbReference>
<evidence type="ECO:0000256" key="6">
    <source>
        <dbReference type="ARBA" id="ARBA00023136"/>
    </source>
</evidence>
<evidence type="ECO:0000256" key="5">
    <source>
        <dbReference type="ARBA" id="ARBA00022989"/>
    </source>
</evidence>
<dbReference type="PANTHER" id="PTHR30329:SF21">
    <property type="entry name" value="LIPOPROTEIN YIAD-RELATED"/>
    <property type="match status" value="1"/>
</dbReference>
<dbReference type="InterPro" id="IPR050330">
    <property type="entry name" value="Bact_OuterMem_StrucFunc"/>
</dbReference>
<sequence>MSGHDSGKKGRRRHEEHEEEEHENHERWLVSFADMMTLLTAVFIVLYSISQVDQLKFAAFAEGLSESFGAPTAIIDTGSPTADAGVLDQLNSPMQVDNQVDPTQRPDEATQAAARAQALAEQSAQNQAEAQAQYDQLAAAQAAITAALTAAGDADAATFQITDEGLVVHIVADQVLFGPEQADLRGEGKTVLDAIAPTLASLPNALKVEGHTNSLPVTPGGPYPSNWDLSAARAVNVLRYLVETDGLPADRMQAAGFADTRPLLPDSDPASVSVNRRVDVVVLSTASAEASALLPGLASQAAQQAAPQAVTAQDQESTP</sequence>
<keyword evidence="6 7" id="KW-0472">Membrane</keyword>
<dbReference type="Pfam" id="PF13677">
    <property type="entry name" value="MotB_plug"/>
    <property type="match status" value="1"/>
</dbReference>
<dbReference type="InterPro" id="IPR025713">
    <property type="entry name" value="MotB-like_N_dom"/>
</dbReference>
<evidence type="ECO:0000256" key="8">
    <source>
        <dbReference type="SAM" id="Coils"/>
    </source>
</evidence>
<dbReference type="CDD" id="cd07185">
    <property type="entry name" value="OmpA_C-like"/>
    <property type="match status" value="1"/>
</dbReference>
<comment type="similarity">
    <text evidence="2">Belongs to the MotB family.</text>
</comment>
<dbReference type="SUPFAM" id="SSF103088">
    <property type="entry name" value="OmpA-like"/>
    <property type="match status" value="1"/>
</dbReference>
<dbReference type="Proteomes" id="UP000199022">
    <property type="component" value="Unassembled WGS sequence"/>
</dbReference>
<evidence type="ECO:0000256" key="1">
    <source>
        <dbReference type="ARBA" id="ARBA00004162"/>
    </source>
</evidence>
<dbReference type="Pfam" id="PF00691">
    <property type="entry name" value="OmpA"/>
    <property type="match status" value="1"/>
</dbReference>
<organism evidence="12 13">
    <name type="scientific">Klenkia taihuensis</name>
    <dbReference type="NCBI Taxonomy" id="1225127"/>
    <lineage>
        <taxon>Bacteria</taxon>
        <taxon>Bacillati</taxon>
        <taxon>Actinomycetota</taxon>
        <taxon>Actinomycetes</taxon>
        <taxon>Geodermatophilales</taxon>
        <taxon>Geodermatophilaceae</taxon>
        <taxon>Klenkia</taxon>
    </lineage>
</organism>
<evidence type="ECO:0000256" key="7">
    <source>
        <dbReference type="PROSITE-ProRule" id="PRU00473"/>
    </source>
</evidence>
<keyword evidence="13" id="KW-1185">Reference proteome</keyword>
<dbReference type="PROSITE" id="PS51123">
    <property type="entry name" value="OMPA_2"/>
    <property type="match status" value="1"/>
</dbReference>
<reference evidence="13" key="1">
    <citation type="submission" date="2016-10" db="EMBL/GenBank/DDBJ databases">
        <authorList>
            <person name="Varghese N."/>
            <person name="Submissions S."/>
        </authorList>
    </citation>
    <scope>NUCLEOTIDE SEQUENCE [LARGE SCALE GENOMIC DNA]</scope>
    <source>
        <strain evidence="13">DSM 45962</strain>
    </source>
</reference>